<dbReference type="EMBL" id="JBCEWA010000004">
    <property type="protein sequence ID" value="MEL5987988.1"/>
    <property type="molecule type" value="Genomic_DNA"/>
</dbReference>
<evidence type="ECO:0000313" key="2">
    <source>
        <dbReference type="Proteomes" id="UP001398420"/>
    </source>
</evidence>
<dbReference type="Proteomes" id="UP001398420">
    <property type="component" value="Unassembled WGS sequence"/>
</dbReference>
<dbReference type="RefSeq" id="WP_342302812.1">
    <property type="nucleotide sequence ID" value="NZ_JBCEWA010000004.1"/>
</dbReference>
<gene>
    <name evidence="1" type="ORF">AAF454_06120</name>
</gene>
<dbReference type="SUPFAM" id="SSF54001">
    <property type="entry name" value="Cysteine proteinases"/>
    <property type="match status" value="1"/>
</dbReference>
<reference evidence="1 2" key="1">
    <citation type="submission" date="2024-04" db="EMBL/GenBank/DDBJ databases">
        <authorList>
            <person name="Wu Y.S."/>
            <person name="Zhang L."/>
        </authorList>
    </citation>
    <scope>NUCLEOTIDE SEQUENCE [LARGE SCALE GENOMIC DNA]</scope>
    <source>
        <strain evidence="1 2">KG-01</strain>
    </source>
</reference>
<name>A0ABU9LJK3_9BACL</name>
<dbReference type="InterPro" id="IPR024453">
    <property type="entry name" value="Peptidase_C92"/>
</dbReference>
<accession>A0ABU9LJK3</accession>
<protein>
    <submittedName>
        <fullName evidence="1">YiiX/YebB-like N1pC/P60 family cysteine hydrolase</fullName>
    </submittedName>
</protein>
<dbReference type="Gene3D" id="3.90.1720.10">
    <property type="entry name" value="endopeptidase domain like (from Nostoc punctiforme)"/>
    <property type="match status" value="1"/>
</dbReference>
<sequence>MKSIAKSEKKTKEEIYKQLYKELNNNAIAGKKEAATYKTNTSSKIQVRGGNNNTSSAHYIKLSDTKKFKAGQIYYTPSQTAKFYHGHVGMILNSRYIVESIPSNGVRKIKAVNRRVDNKGAVLKSVNVSAVKRKAAANWALARVGEKYSNNFAANRKTSHYGSKNCSKLIWSAYKVKAKIDLDKDRGLGGYPRDVRDAKQTNKVMSL</sequence>
<proteinExistence type="predicted"/>
<evidence type="ECO:0000313" key="1">
    <source>
        <dbReference type="EMBL" id="MEL5987988.1"/>
    </source>
</evidence>
<organism evidence="1 2">
    <name type="scientific">Kurthia gibsonii</name>
    <dbReference type="NCBI Taxonomy" id="33946"/>
    <lineage>
        <taxon>Bacteria</taxon>
        <taxon>Bacillati</taxon>
        <taxon>Bacillota</taxon>
        <taxon>Bacilli</taxon>
        <taxon>Bacillales</taxon>
        <taxon>Caryophanaceae</taxon>
        <taxon>Kurthia</taxon>
    </lineage>
</organism>
<comment type="caution">
    <text evidence="1">The sequence shown here is derived from an EMBL/GenBank/DDBJ whole genome shotgun (WGS) entry which is preliminary data.</text>
</comment>
<dbReference type="InterPro" id="IPR038765">
    <property type="entry name" value="Papain-like_cys_pep_sf"/>
</dbReference>
<keyword evidence="2" id="KW-1185">Reference proteome</keyword>
<dbReference type="Pfam" id="PF05708">
    <property type="entry name" value="Peptidase_C92"/>
    <property type="match status" value="1"/>
</dbReference>